<dbReference type="AlphaFoldDB" id="A0AA35ZWL9"/>
<gene>
    <name evidence="2" type="ORF">LSALG_LOCUS38395</name>
</gene>
<accession>A0AA35ZWL9</accession>
<dbReference type="Proteomes" id="UP001177003">
    <property type="component" value="Chromosome 8"/>
</dbReference>
<keyword evidence="3" id="KW-1185">Reference proteome</keyword>
<reference evidence="2" key="1">
    <citation type="submission" date="2023-04" db="EMBL/GenBank/DDBJ databases">
        <authorList>
            <person name="Vijverberg K."/>
            <person name="Xiong W."/>
            <person name="Schranz E."/>
        </authorList>
    </citation>
    <scope>NUCLEOTIDE SEQUENCE</scope>
</reference>
<feature type="compositionally biased region" description="Polar residues" evidence="1">
    <location>
        <begin position="247"/>
        <end position="256"/>
    </location>
</feature>
<name>A0AA35ZWL9_LACSI</name>
<organism evidence="2 3">
    <name type="scientific">Lactuca saligna</name>
    <name type="common">Willowleaf lettuce</name>
    <dbReference type="NCBI Taxonomy" id="75948"/>
    <lineage>
        <taxon>Eukaryota</taxon>
        <taxon>Viridiplantae</taxon>
        <taxon>Streptophyta</taxon>
        <taxon>Embryophyta</taxon>
        <taxon>Tracheophyta</taxon>
        <taxon>Spermatophyta</taxon>
        <taxon>Magnoliopsida</taxon>
        <taxon>eudicotyledons</taxon>
        <taxon>Gunneridae</taxon>
        <taxon>Pentapetalae</taxon>
        <taxon>asterids</taxon>
        <taxon>campanulids</taxon>
        <taxon>Asterales</taxon>
        <taxon>Asteraceae</taxon>
        <taxon>Cichorioideae</taxon>
        <taxon>Cichorieae</taxon>
        <taxon>Lactucinae</taxon>
        <taxon>Lactuca</taxon>
    </lineage>
</organism>
<feature type="region of interest" description="Disordered" evidence="1">
    <location>
        <begin position="246"/>
        <end position="324"/>
    </location>
</feature>
<evidence type="ECO:0000313" key="2">
    <source>
        <dbReference type="EMBL" id="CAI9299703.1"/>
    </source>
</evidence>
<sequence>MKQKREGKFVFEGKFPLIRFGIFAEDSDQSDSDNQSNPIETEDVVISTSEVEIEEVHVSPIAIVPDEHDHLYNVEVETQSIHEEGDEDLNEDVDFLKEIDFTRISDDIPTNIELDLDDDELGPLPGFNNSCFRKVNEVATLATKTGEDSIVLKIFLSSSKPLEVYSGQRDSSLERSQSNTSLGVPTVSHEPQVLSTVTTAIVFTPPLQSDEGPSTMFEIGGSSSVPEYSPTQPSLDEASIRLAKHLAQNSPTSSSRGKGISFREEHSGDDKSTMSELREEIGDKVKALFQQPHGIEDPPMDTTQYTHGEPPVDPSPPRTTTIVD</sequence>
<feature type="region of interest" description="Disordered" evidence="1">
    <location>
        <begin position="205"/>
        <end position="234"/>
    </location>
</feature>
<protein>
    <submittedName>
        <fullName evidence="2">Uncharacterized protein</fullName>
    </submittedName>
</protein>
<feature type="compositionally biased region" description="Polar residues" evidence="1">
    <location>
        <begin position="168"/>
        <end position="183"/>
    </location>
</feature>
<evidence type="ECO:0000313" key="3">
    <source>
        <dbReference type="Proteomes" id="UP001177003"/>
    </source>
</evidence>
<feature type="region of interest" description="Disordered" evidence="1">
    <location>
        <begin position="167"/>
        <end position="187"/>
    </location>
</feature>
<feature type="compositionally biased region" description="Polar residues" evidence="1">
    <location>
        <begin position="221"/>
        <end position="234"/>
    </location>
</feature>
<proteinExistence type="predicted"/>
<feature type="compositionally biased region" description="Basic and acidic residues" evidence="1">
    <location>
        <begin position="261"/>
        <end position="286"/>
    </location>
</feature>
<dbReference type="EMBL" id="OX465084">
    <property type="protein sequence ID" value="CAI9299703.1"/>
    <property type="molecule type" value="Genomic_DNA"/>
</dbReference>
<evidence type="ECO:0000256" key="1">
    <source>
        <dbReference type="SAM" id="MobiDB-lite"/>
    </source>
</evidence>